<protein>
    <submittedName>
        <fullName evidence="6">Uncharacterized protein</fullName>
    </submittedName>
</protein>
<dbReference type="InterPro" id="IPR007050">
    <property type="entry name" value="HTH_bacterioopsin"/>
</dbReference>
<keyword evidence="7" id="KW-1185">Reference proteome</keyword>
<accession>A0A1H3F895</accession>
<gene>
    <name evidence="6" type="ORF">SAMN04487946_103176</name>
</gene>
<dbReference type="Gene3D" id="1.10.10.10">
    <property type="entry name" value="Winged helix-like DNA-binding domain superfamily/Winged helix DNA-binding domain"/>
    <property type="match status" value="1"/>
</dbReference>
<proteinExistence type="predicted"/>
<dbReference type="PANTHER" id="PTHR34236">
    <property type="entry name" value="DIMETHYL SULFOXIDE REDUCTASE TRANSCRIPTIONAL ACTIVATOR"/>
    <property type="match status" value="1"/>
</dbReference>
<dbReference type="AlphaFoldDB" id="A0A1H3F895"/>
<evidence type="ECO:0000256" key="3">
    <source>
        <dbReference type="SAM" id="MobiDB-lite"/>
    </source>
</evidence>
<organism evidence="6 7">
    <name type="scientific">Halobellus clavatus</name>
    <dbReference type="NCBI Taxonomy" id="660517"/>
    <lineage>
        <taxon>Archaea</taxon>
        <taxon>Methanobacteriati</taxon>
        <taxon>Methanobacteriota</taxon>
        <taxon>Stenosarchaea group</taxon>
        <taxon>Halobacteria</taxon>
        <taxon>Halobacteriales</taxon>
        <taxon>Haloferacaceae</taxon>
        <taxon>Halobellus</taxon>
    </lineage>
</organism>
<dbReference type="InterPro" id="IPR036388">
    <property type="entry name" value="WH-like_DNA-bd_sf"/>
</dbReference>
<dbReference type="Proteomes" id="UP000199170">
    <property type="component" value="Unassembled WGS sequence"/>
</dbReference>
<feature type="domain" description="DmsR-like N-terminal" evidence="5">
    <location>
        <begin position="9"/>
        <end position="155"/>
    </location>
</feature>
<evidence type="ECO:0000259" key="5">
    <source>
        <dbReference type="Pfam" id="PF24277"/>
    </source>
</evidence>
<keyword evidence="2" id="KW-0804">Transcription</keyword>
<reference evidence="7" key="1">
    <citation type="submission" date="2016-10" db="EMBL/GenBank/DDBJ databases">
        <authorList>
            <person name="Varghese N."/>
            <person name="Submissions S."/>
        </authorList>
    </citation>
    <scope>NUCLEOTIDE SEQUENCE [LARGE SCALE GENOMIC DNA]</scope>
    <source>
        <strain evidence="7">CGMCC 1.10118</strain>
    </source>
</reference>
<evidence type="ECO:0000313" key="6">
    <source>
        <dbReference type="EMBL" id="SDX86369.1"/>
    </source>
</evidence>
<feature type="domain" description="HTH bat-type" evidence="4">
    <location>
        <begin position="172"/>
        <end position="223"/>
    </location>
</feature>
<dbReference type="EMBL" id="FNPB01000003">
    <property type="protein sequence ID" value="SDX86369.1"/>
    <property type="molecule type" value="Genomic_DNA"/>
</dbReference>
<dbReference type="STRING" id="660517.SAMN04487946_103176"/>
<keyword evidence="1" id="KW-0805">Transcription regulation</keyword>
<evidence type="ECO:0000256" key="2">
    <source>
        <dbReference type="ARBA" id="ARBA00023163"/>
    </source>
</evidence>
<evidence type="ECO:0000313" key="7">
    <source>
        <dbReference type="Proteomes" id="UP000199170"/>
    </source>
</evidence>
<feature type="region of interest" description="Disordered" evidence="3">
    <location>
        <begin position="19"/>
        <end position="49"/>
    </location>
</feature>
<dbReference type="Pfam" id="PF04967">
    <property type="entry name" value="HTH_10"/>
    <property type="match status" value="1"/>
</dbReference>
<feature type="compositionally biased region" description="Low complexity" evidence="3">
    <location>
        <begin position="24"/>
        <end position="43"/>
    </location>
</feature>
<evidence type="ECO:0000259" key="4">
    <source>
        <dbReference type="Pfam" id="PF04967"/>
    </source>
</evidence>
<dbReference type="PANTHER" id="PTHR34236:SF1">
    <property type="entry name" value="DIMETHYL SULFOXIDE REDUCTASE TRANSCRIPTIONAL ACTIVATOR"/>
    <property type="match status" value="1"/>
</dbReference>
<dbReference type="RefSeq" id="WP_089766442.1">
    <property type="nucleotide sequence ID" value="NZ_FNPB01000003.1"/>
</dbReference>
<dbReference type="InterPro" id="IPR056433">
    <property type="entry name" value="DmsR-like_N"/>
</dbReference>
<dbReference type="OrthoDB" id="168808at2157"/>
<name>A0A1H3F895_9EURY</name>
<evidence type="ECO:0000256" key="1">
    <source>
        <dbReference type="ARBA" id="ARBA00023015"/>
    </source>
</evidence>
<dbReference type="Pfam" id="PF24277">
    <property type="entry name" value="DmsR_N"/>
    <property type="match status" value="1"/>
</dbReference>
<sequence>MIPSEPGVTGIRAEVTVESPPDCPAAQASAAADAPAASVTKSAPTDPEAPATEEIVLETDASAASIDESLAALDSEFSAVFSYGDERVYRFERERDRLCFCEAVEAFGCPVRNVHTREGNLVISFHAPDIDTLRRVISRLDERWSGVSVHRLVRSGDDRDGADLVLVDRSDLTERQREVIETAHELGYFEHPKGANAGDVAAELDIALSTFSEHLAAAQRKLLAAILA</sequence>